<sequence>MPYEEAFWRSTSLTPVKNFSPPNGVQGFICALPTNWTRGENNDSGINLTVLAKNQKQQGLEHDASLAMTTNSKNDKGQRT</sequence>
<gene>
    <name evidence="2" type="ORF">SAMN05216255_2723</name>
</gene>
<evidence type="ECO:0000313" key="3">
    <source>
        <dbReference type="Proteomes" id="UP000242915"/>
    </source>
</evidence>
<accession>A0A239FQ58</accession>
<name>A0A239FQ58_9PSED</name>
<feature type="region of interest" description="Disordered" evidence="1">
    <location>
        <begin position="57"/>
        <end position="80"/>
    </location>
</feature>
<dbReference type="RefSeq" id="WP_217898862.1">
    <property type="nucleotide sequence ID" value="NZ_FZOG01000003.1"/>
</dbReference>
<protein>
    <submittedName>
        <fullName evidence="2">Uncharacterized protein</fullName>
    </submittedName>
</protein>
<proteinExistence type="predicted"/>
<keyword evidence="3" id="KW-1185">Reference proteome</keyword>
<reference evidence="3" key="1">
    <citation type="submission" date="2017-06" db="EMBL/GenBank/DDBJ databases">
        <authorList>
            <person name="Varghese N."/>
            <person name="Submissions S."/>
        </authorList>
    </citation>
    <scope>NUCLEOTIDE SEQUENCE [LARGE SCALE GENOMIC DNA]</scope>
    <source>
        <strain evidence="3">CIP 108523</strain>
    </source>
</reference>
<organism evidence="2 3">
    <name type="scientific">Pseudomonas segetis</name>
    <dbReference type="NCBI Taxonomy" id="298908"/>
    <lineage>
        <taxon>Bacteria</taxon>
        <taxon>Pseudomonadati</taxon>
        <taxon>Pseudomonadota</taxon>
        <taxon>Gammaproteobacteria</taxon>
        <taxon>Pseudomonadales</taxon>
        <taxon>Pseudomonadaceae</taxon>
        <taxon>Pseudomonas</taxon>
    </lineage>
</organism>
<evidence type="ECO:0000256" key="1">
    <source>
        <dbReference type="SAM" id="MobiDB-lite"/>
    </source>
</evidence>
<dbReference type="EMBL" id="FZOG01000003">
    <property type="protein sequence ID" value="SNS58925.1"/>
    <property type="molecule type" value="Genomic_DNA"/>
</dbReference>
<dbReference type="AlphaFoldDB" id="A0A239FQ58"/>
<evidence type="ECO:0000313" key="2">
    <source>
        <dbReference type="EMBL" id="SNS58925.1"/>
    </source>
</evidence>
<dbReference type="Proteomes" id="UP000242915">
    <property type="component" value="Unassembled WGS sequence"/>
</dbReference>